<feature type="region of interest" description="Disordered" evidence="2">
    <location>
        <begin position="207"/>
        <end position="227"/>
    </location>
</feature>
<evidence type="ECO:0000256" key="2">
    <source>
        <dbReference type="SAM" id="MobiDB-lite"/>
    </source>
</evidence>
<reference evidence="4" key="1">
    <citation type="journal article" date="2015" name="Nature">
        <title>Complex archaea that bridge the gap between prokaryotes and eukaryotes.</title>
        <authorList>
            <person name="Spang A."/>
            <person name="Saw J.H."/>
            <person name="Jorgensen S.L."/>
            <person name="Zaremba-Niedzwiedzka K."/>
            <person name="Martijn J."/>
            <person name="Lind A.E."/>
            <person name="van Eijk R."/>
            <person name="Schleper C."/>
            <person name="Guy L."/>
            <person name="Ettema T.J."/>
        </authorList>
    </citation>
    <scope>NUCLEOTIDE SEQUENCE</scope>
</reference>
<dbReference type="NCBIfam" id="TIGR00976">
    <property type="entry name" value="CocE_NonD"/>
    <property type="match status" value="1"/>
</dbReference>
<organism evidence="4">
    <name type="scientific">marine sediment metagenome</name>
    <dbReference type="NCBI Taxonomy" id="412755"/>
    <lineage>
        <taxon>unclassified sequences</taxon>
        <taxon>metagenomes</taxon>
        <taxon>ecological metagenomes</taxon>
    </lineage>
</organism>
<dbReference type="InterPro" id="IPR013736">
    <property type="entry name" value="Xaa-Pro_dipept_C"/>
</dbReference>
<evidence type="ECO:0000256" key="1">
    <source>
        <dbReference type="ARBA" id="ARBA00022801"/>
    </source>
</evidence>
<dbReference type="Pfam" id="PF08530">
    <property type="entry name" value="PepX_C"/>
    <property type="match status" value="1"/>
</dbReference>
<dbReference type="InterPro" id="IPR008979">
    <property type="entry name" value="Galactose-bd-like_sf"/>
</dbReference>
<name>A0A0F9IPN5_9ZZZZ</name>
<dbReference type="SMART" id="SM00939">
    <property type="entry name" value="PepX_C"/>
    <property type="match status" value="1"/>
</dbReference>
<protein>
    <recommendedName>
        <fullName evidence="3">Xaa-Pro dipeptidyl-peptidase C-terminal domain-containing protein</fullName>
    </recommendedName>
</protein>
<dbReference type="Gene3D" id="2.60.120.260">
    <property type="entry name" value="Galactose-binding domain-like"/>
    <property type="match status" value="1"/>
</dbReference>
<dbReference type="EMBL" id="LAZR01020350">
    <property type="protein sequence ID" value="KKL89207.1"/>
    <property type="molecule type" value="Genomic_DNA"/>
</dbReference>
<dbReference type="GO" id="GO:0008239">
    <property type="term" value="F:dipeptidyl-peptidase activity"/>
    <property type="evidence" value="ECO:0007669"/>
    <property type="project" value="InterPro"/>
</dbReference>
<dbReference type="SUPFAM" id="SSF49785">
    <property type="entry name" value="Galactose-binding domain-like"/>
    <property type="match status" value="1"/>
</dbReference>
<accession>A0A0F9IPN5</accession>
<sequence length="375" mass="42250">SLHGSLSWTKMIATQESGSRLSMLFNSDKKLMPAFNHLPLQDADELAIGRPAVHWQDWLEHNDPEDEYWKEANFRKTLAKVTAPVNMVGGWYDIFLPWQLKDYITLIEAGRQPFLTIGPWTHTDKGLMGTGVREGITWFRAHLSGDQNDLREEPVKLFIMGANEWHSFSEWPPSDSQQQRWHLHPGGSLNTEISSESEPDCYRYDPADPTPSVGGPLLSPNSGPKKNNNVESRLDVLVYTSAKLEQDIMIIGPVQAELYINSSLEYTDFFTRLCDVNSSGKSINICDGITRLVPGKFKPESDGSIKVVIDLWPTAHCFRRKHRIRLQVSSGAHPRFVRNFGTGEPLATATKLIVANQSVYHDPTRPSSVILPIMD</sequence>
<dbReference type="InterPro" id="IPR000383">
    <property type="entry name" value="Xaa-Pro-like_dom"/>
</dbReference>
<evidence type="ECO:0000259" key="3">
    <source>
        <dbReference type="SMART" id="SM00939"/>
    </source>
</evidence>
<dbReference type="Gene3D" id="3.40.50.1820">
    <property type="entry name" value="alpha/beta hydrolase"/>
    <property type="match status" value="1"/>
</dbReference>
<dbReference type="Pfam" id="PF02129">
    <property type="entry name" value="Peptidase_S15"/>
    <property type="match status" value="1"/>
</dbReference>
<dbReference type="InterPro" id="IPR005674">
    <property type="entry name" value="CocE/Ser_esterase"/>
</dbReference>
<feature type="non-terminal residue" evidence="4">
    <location>
        <position position="1"/>
    </location>
</feature>
<feature type="domain" description="Xaa-Pro dipeptidyl-peptidase C-terminal" evidence="3">
    <location>
        <begin position="136"/>
        <end position="370"/>
    </location>
</feature>
<comment type="caution">
    <text evidence="4">The sequence shown here is derived from an EMBL/GenBank/DDBJ whole genome shotgun (WGS) entry which is preliminary data.</text>
</comment>
<dbReference type="AlphaFoldDB" id="A0A0F9IPN5"/>
<keyword evidence="1" id="KW-0378">Hydrolase</keyword>
<dbReference type="SUPFAM" id="SSF53474">
    <property type="entry name" value="alpha/beta-Hydrolases"/>
    <property type="match status" value="1"/>
</dbReference>
<proteinExistence type="predicted"/>
<dbReference type="InterPro" id="IPR029058">
    <property type="entry name" value="AB_hydrolase_fold"/>
</dbReference>
<gene>
    <name evidence="4" type="ORF">LCGC14_1917000</name>
</gene>
<evidence type="ECO:0000313" key="4">
    <source>
        <dbReference type="EMBL" id="KKL89207.1"/>
    </source>
</evidence>